<dbReference type="EMBL" id="ML976698">
    <property type="protein sequence ID" value="KAF1970852.1"/>
    <property type="molecule type" value="Genomic_DNA"/>
</dbReference>
<dbReference type="Proteomes" id="UP000800036">
    <property type="component" value="Unassembled WGS sequence"/>
</dbReference>
<feature type="region of interest" description="Disordered" evidence="1">
    <location>
        <begin position="1"/>
        <end position="21"/>
    </location>
</feature>
<dbReference type="AlphaFoldDB" id="A0A6A5V458"/>
<proteinExistence type="predicted"/>
<evidence type="ECO:0000313" key="2">
    <source>
        <dbReference type="EMBL" id="KAF1970852.1"/>
    </source>
</evidence>
<reference evidence="2" key="1">
    <citation type="journal article" date="2020" name="Stud. Mycol.">
        <title>101 Dothideomycetes genomes: a test case for predicting lifestyles and emergence of pathogens.</title>
        <authorList>
            <person name="Haridas S."/>
            <person name="Albert R."/>
            <person name="Binder M."/>
            <person name="Bloem J."/>
            <person name="Labutti K."/>
            <person name="Salamov A."/>
            <person name="Andreopoulos B."/>
            <person name="Baker S."/>
            <person name="Barry K."/>
            <person name="Bills G."/>
            <person name="Bluhm B."/>
            <person name="Cannon C."/>
            <person name="Castanera R."/>
            <person name="Culley D."/>
            <person name="Daum C."/>
            <person name="Ezra D."/>
            <person name="Gonzalez J."/>
            <person name="Henrissat B."/>
            <person name="Kuo A."/>
            <person name="Liang C."/>
            <person name="Lipzen A."/>
            <person name="Lutzoni F."/>
            <person name="Magnuson J."/>
            <person name="Mondo S."/>
            <person name="Nolan M."/>
            <person name="Ohm R."/>
            <person name="Pangilinan J."/>
            <person name="Park H.-J."/>
            <person name="Ramirez L."/>
            <person name="Alfaro M."/>
            <person name="Sun H."/>
            <person name="Tritt A."/>
            <person name="Yoshinaga Y."/>
            <person name="Zwiers L.-H."/>
            <person name="Turgeon B."/>
            <person name="Goodwin S."/>
            <person name="Spatafora J."/>
            <person name="Crous P."/>
            <person name="Grigoriev I."/>
        </authorList>
    </citation>
    <scope>NUCLEOTIDE SEQUENCE</scope>
    <source>
        <strain evidence="2">CBS 107.79</strain>
    </source>
</reference>
<name>A0A6A5V458_9PLEO</name>
<accession>A0A6A5V458</accession>
<feature type="non-terminal residue" evidence="2">
    <location>
        <position position="1"/>
    </location>
</feature>
<evidence type="ECO:0000313" key="3">
    <source>
        <dbReference type="Proteomes" id="UP000800036"/>
    </source>
</evidence>
<protein>
    <submittedName>
        <fullName evidence="2">Uncharacterized protein</fullName>
    </submittedName>
</protein>
<organism evidence="2 3">
    <name type="scientific">Bimuria novae-zelandiae CBS 107.79</name>
    <dbReference type="NCBI Taxonomy" id="1447943"/>
    <lineage>
        <taxon>Eukaryota</taxon>
        <taxon>Fungi</taxon>
        <taxon>Dikarya</taxon>
        <taxon>Ascomycota</taxon>
        <taxon>Pezizomycotina</taxon>
        <taxon>Dothideomycetes</taxon>
        <taxon>Pleosporomycetidae</taxon>
        <taxon>Pleosporales</taxon>
        <taxon>Massarineae</taxon>
        <taxon>Didymosphaeriaceae</taxon>
        <taxon>Bimuria</taxon>
    </lineage>
</organism>
<gene>
    <name evidence="2" type="ORF">BU23DRAFT_472987</name>
</gene>
<evidence type="ECO:0000256" key="1">
    <source>
        <dbReference type="SAM" id="MobiDB-lite"/>
    </source>
</evidence>
<sequence>KRKALRAPLLKPKPKRRAGGGVALEESLKATLAALPKVDSRGRIITLLSKYK</sequence>
<keyword evidence="3" id="KW-1185">Reference proteome</keyword>